<evidence type="ECO:0000313" key="4">
    <source>
        <dbReference type="Proteomes" id="UP001066276"/>
    </source>
</evidence>
<dbReference type="AlphaFoldDB" id="A0AAV7PK41"/>
<reference evidence="3" key="1">
    <citation type="journal article" date="2022" name="bioRxiv">
        <title>Sequencing and chromosome-scale assembly of the giantPleurodeles waltlgenome.</title>
        <authorList>
            <person name="Brown T."/>
            <person name="Elewa A."/>
            <person name="Iarovenko S."/>
            <person name="Subramanian E."/>
            <person name="Araus A.J."/>
            <person name="Petzold A."/>
            <person name="Susuki M."/>
            <person name="Suzuki K.-i.T."/>
            <person name="Hayashi T."/>
            <person name="Toyoda A."/>
            <person name="Oliveira C."/>
            <person name="Osipova E."/>
            <person name="Leigh N.D."/>
            <person name="Simon A."/>
            <person name="Yun M.H."/>
        </authorList>
    </citation>
    <scope>NUCLEOTIDE SEQUENCE</scope>
    <source>
        <strain evidence="3">20211129_DDA</strain>
        <tissue evidence="3">Liver</tissue>
    </source>
</reference>
<accession>A0AAV7PK41</accession>
<protein>
    <submittedName>
        <fullName evidence="3">Uncharacterized protein</fullName>
    </submittedName>
</protein>
<feature type="compositionally biased region" description="Basic and acidic residues" evidence="1">
    <location>
        <begin position="103"/>
        <end position="128"/>
    </location>
</feature>
<dbReference type="Proteomes" id="UP001066276">
    <property type="component" value="Chromosome 7"/>
</dbReference>
<evidence type="ECO:0000256" key="1">
    <source>
        <dbReference type="SAM" id="MobiDB-lite"/>
    </source>
</evidence>
<name>A0AAV7PK41_PLEWA</name>
<gene>
    <name evidence="3" type="ORF">NDU88_006914</name>
</gene>
<feature type="chain" id="PRO_5043843520" evidence="2">
    <location>
        <begin position="23"/>
        <end position="337"/>
    </location>
</feature>
<evidence type="ECO:0000256" key="2">
    <source>
        <dbReference type="SAM" id="SignalP"/>
    </source>
</evidence>
<feature type="signal peptide" evidence="2">
    <location>
        <begin position="1"/>
        <end position="22"/>
    </location>
</feature>
<keyword evidence="2" id="KW-0732">Signal</keyword>
<organism evidence="3 4">
    <name type="scientific">Pleurodeles waltl</name>
    <name type="common">Iberian ribbed newt</name>
    <dbReference type="NCBI Taxonomy" id="8319"/>
    <lineage>
        <taxon>Eukaryota</taxon>
        <taxon>Metazoa</taxon>
        <taxon>Chordata</taxon>
        <taxon>Craniata</taxon>
        <taxon>Vertebrata</taxon>
        <taxon>Euteleostomi</taxon>
        <taxon>Amphibia</taxon>
        <taxon>Batrachia</taxon>
        <taxon>Caudata</taxon>
        <taxon>Salamandroidea</taxon>
        <taxon>Salamandridae</taxon>
        <taxon>Pleurodelinae</taxon>
        <taxon>Pleurodeles</taxon>
    </lineage>
</organism>
<dbReference type="EMBL" id="JANPWB010000011">
    <property type="protein sequence ID" value="KAJ1128536.1"/>
    <property type="molecule type" value="Genomic_DNA"/>
</dbReference>
<feature type="region of interest" description="Disordered" evidence="1">
    <location>
        <begin position="55"/>
        <end position="170"/>
    </location>
</feature>
<sequence>MEAGMIIFPVVLALVLQSMVLGGRQQPKRLLPMLNNIAVECRGVLWSCSRQLAAPATTREKSGTESRFPHPCNERAGIGSPGGRTPEPLRGCQDNADAPTGDPDVRVPEIIKTDEGLLGKEVPNKEDAGGGEGIDEDGNTGDDERTRTTNPKTHSVKNTTTKEEATESREFRHVPGGTWLHQTDKRWSNPDIIMLLAVPQFKIEQEEPVEADFRRLNGPIRAILHSAEMAGPSSVRAASTPAWAITNGSTQGLSGDEGHEKGQRTRLVGKSIPVKWAMVDLCVPWCHCLLIYYPVRFTWVNVMPRCCQSSGLGERGSCTPTLASLKMRLLLTLSPTL</sequence>
<comment type="caution">
    <text evidence="3">The sequence shown here is derived from an EMBL/GenBank/DDBJ whole genome shotgun (WGS) entry which is preliminary data.</text>
</comment>
<proteinExistence type="predicted"/>
<keyword evidence="4" id="KW-1185">Reference proteome</keyword>
<feature type="compositionally biased region" description="Basic and acidic residues" evidence="1">
    <location>
        <begin position="160"/>
        <end position="170"/>
    </location>
</feature>
<evidence type="ECO:0000313" key="3">
    <source>
        <dbReference type="EMBL" id="KAJ1128536.1"/>
    </source>
</evidence>
<feature type="compositionally biased region" description="Basic and acidic residues" evidence="1">
    <location>
        <begin position="58"/>
        <end position="68"/>
    </location>
</feature>
<feature type="compositionally biased region" description="Polar residues" evidence="1">
    <location>
        <begin position="148"/>
        <end position="159"/>
    </location>
</feature>